<comment type="function">
    <text evidence="7 8">Cell wall formation. Catalyzes the addition of glutamate to the nucleotide precursor UDP-N-acetylmuramoyl-L-alanine (UMA).</text>
</comment>
<comment type="subcellular location">
    <subcellularLocation>
        <location evidence="1 7 8">Cytoplasm</location>
    </subcellularLocation>
</comment>
<evidence type="ECO:0000259" key="9">
    <source>
        <dbReference type="Pfam" id="PF02875"/>
    </source>
</evidence>
<evidence type="ECO:0000256" key="5">
    <source>
        <dbReference type="ARBA" id="ARBA00022741"/>
    </source>
</evidence>
<dbReference type="InterPro" id="IPR004101">
    <property type="entry name" value="Mur_ligase_C"/>
</dbReference>
<dbReference type="HOGENOM" id="CLU_032540_0_1_12"/>
<dbReference type="GO" id="GO:0071555">
    <property type="term" value="P:cell wall organization"/>
    <property type="evidence" value="ECO:0007669"/>
    <property type="project" value="UniProtKB-KW"/>
</dbReference>
<evidence type="ECO:0000256" key="8">
    <source>
        <dbReference type="RuleBase" id="RU003664"/>
    </source>
</evidence>
<dbReference type="STRING" id="889378.Spiaf_1416"/>
<feature type="domain" description="Mur ligase C-terminal" evidence="9">
    <location>
        <begin position="321"/>
        <end position="422"/>
    </location>
</feature>
<dbReference type="GO" id="GO:0008360">
    <property type="term" value="P:regulation of cell shape"/>
    <property type="evidence" value="ECO:0007669"/>
    <property type="project" value="UniProtKB-KW"/>
</dbReference>
<dbReference type="InterPro" id="IPR005762">
    <property type="entry name" value="MurD"/>
</dbReference>
<comment type="similarity">
    <text evidence="7">Belongs to the MurCDEF family.</text>
</comment>
<dbReference type="RefSeq" id="WP_014455463.1">
    <property type="nucleotide sequence ID" value="NC_017098.1"/>
</dbReference>
<evidence type="ECO:0000259" key="10">
    <source>
        <dbReference type="Pfam" id="PF08245"/>
    </source>
</evidence>
<dbReference type="eggNOG" id="COG0771">
    <property type="taxonomic scope" value="Bacteria"/>
</dbReference>
<dbReference type="InterPro" id="IPR013221">
    <property type="entry name" value="Mur_ligase_cen"/>
</dbReference>
<keyword evidence="5 7" id="KW-0547">Nucleotide-binding</keyword>
<keyword evidence="3 7" id="KW-0963">Cytoplasm</keyword>
<sequence>MGVKLESRKVTVMGLGLHGGGIASARFCAERGAEVTVTDLRSADELADSIAQLRDLPIRFVLGEHRDQDFRDADLVIKNPAVRRTNRYLQLARAIETDISMFLQECPGPVIAVTGSKGKSTTASAVHAVLSHSYPGSRLGGNITTSPLGFLAELTADDPVVLELSSFQLGDLPLTASWQDGWRFTPAISILTNMMRDHQDYYGSMEPYIRDKQLICAHQQPDGFAILPADDPVTPRFTAATAARCLYICGSGPRADLVGGYLKDTRGYCSITVKCEEVVPTETPYAGPRINLLSAAVALRAFGIPARSIREGLSRFSGIPHRMELLGERNRIALYNDTAATIPTATLATVRSLKRPVILIAGGADKELELDEFREIHQHCHKLVLLAGSASERIAALLPDCNDTLYDNLEAAFQYAMEQAQSLEEPSAVVLSPGAASFNMFQNEFDRGNQFRALAQTWLDQDGS</sequence>
<evidence type="ECO:0000256" key="1">
    <source>
        <dbReference type="ARBA" id="ARBA00004496"/>
    </source>
</evidence>
<dbReference type="PANTHER" id="PTHR43692">
    <property type="entry name" value="UDP-N-ACETYLMURAMOYLALANINE--D-GLUTAMATE LIGASE"/>
    <property type="match status" value="1"/>
</dbReference>
<dbReference type="EMBL" id="CP003282">
    <property type="protein sequence ID" value="AFG37479.1"/>
    <property type="molecule type" value="Genomic_DNA"/>
</dbReference>
<evidence type="ECO:0000256" key="4">
    <source>
        <dbReference type="ARBA" id="ARBA00022598"/>
    </source>
</evidence>
<dbReference type="Pfam" id="PF21799">
    <property type="entry name" value="MurD-like_N"/>
    <property type="match status" value="1"/>
</dbReference>
<keyword evidence="6 7" id="KW-0067">ATP-binding</keyword>
<dbReference type="NCBIfam" id="TIGR01087">
    <property type="entry name" value="murD"/>
    <property type="match status" value="1"/>
</dbReference>
<dbReference type="Gene3D" id="3.40.50.720">
    <property type="entry name" value="NAD(P)-binding Rossmann-like Domain"/>
    <property type="match status" value="1"/>
</dbReference>
<accession>H9UIY6</accession>
<evidence type="ECO:0000256" key="6">
    <source>
        <dbReference type="ARBA" id="ARBA00022840"/>
    </source>
</evidence>
<dbReference type="GO" id="GO:0009252">
    <property type="term" value="P:peptidoglycan biosynthetic process"/>
    <property type="evidence" value="ECO:0007669"/>
    <property type="project" value="UniProtKB-UniRule"/>
</dbReference>
<dbReference type="GO" id="GO:0005737">
    <property type="term" value="C:cytoplasm"/>
    <property type="evidence" value="ECO:0007669"/>
    <property type="project" value="UniProtKB-SubCell"/>
</dbReference>
<dbReference type="SUPFAM" id="SSF51984">
    <property type="entry name" value="MurCD N-terminal domain"/>
    <property type="match status" value="1"/>
</dbReference>
<evidence type="ECO:0000256" key="2">
    <source>
        <dbReference type="ARBA" id="ARBA00004752"/>
    </source>
</evidence>
<dbReference type="SUPFAM" id="SSF53623">
    <property type="entry name" value="MurD-like peptide ligases, catalytic domain"/>
    <property type="match status" value="1"/>
</dbReference>
<dbReference type="InterPro" id="IPR036565">
    <property type="entry name" value="Mur-like_cat_sf"/>
</dbReference>
<dbReference type="PANTHER" id="PTHR43692:SF1">
    <property type="entry name" value="UDP-N-ACETYLMURAMOYLALANINE--D-GLUTAMATE LIGASE"/>
    <property type="match status" value="1"/>
</dbReference>
<keyword evidence="12" id="KW-1185">Reference proteome</keyword>
<name>H9UIY6_SPIAZ</name>
<evidence type="ECO:0000256" key="7">
    <source>
        <dbReference type="HAMAP-Rule" id="MF_00639"/>
    </source>
</evidence>
<keyword evidence="7 8" id="KW-0132">Cell division</keyword>
<protein>
    <recommendedName>
        <fullName evidence="7 8">UDP-N-acetylmuramoylalanine--D-glutamate ligase</fullName>
        <ecNumber evidence="7 8">6.3.2.9</ecNumber>
    </recommendedName>
    <alternativeName>
        <fullName evidence="7">D-glutamic acid-adding enzyme</fullName>
    </alternativeName>
    <alternativeName>
        <fullName evidence="7">UDP-N-acetylmuramoyl-L-alanyl-D-glutamate synthetase</fullName>
    </alternativeName>
</protein>
<evidence type="ECO:0000313" key="12">
    <source>
        <dbReference type="Proteomes" id="UP000007383"/>
    </source>
</evidence>
<dbReference type="Gene3D" id="3.40.1190.10">
    <property type="entry name" value="Mur-like, catalytic domain"/>
    <property type="match status" value="1"/>
</dbReference>
<comment type="pathway">
    <text evidence="2 7 8">Cell wall biogenesis; peptidoglycan biosynthesis.</text>
</comment>
<reference evidence="12" key="1">
    <citation type="journal article" date="2013" name="Stand. Genomic Sci.">
        <title>Complete genome sequence of the halophilic bacterium Spirochaeta africana type strain (Z-7692(T)) from the alkaline Lake Magadi in the East African Rift.</title>
        <authorList>
            <person name="Liolos K."/>
            <person name="Abt B."/>
            <person name="Scheuner C."/>
            <person name="Teshima H."/>
            <person name="Held B."/>
            <person name="Lapidus A."/>
            <person name="Nolan M."/>
            <person name="Lucas S."/>
            <person name="Deshpande S."/>
            <person name="Cheng J.F."/>
            <person name="Tapia R."/>
            <person name="Goodwin L.A."/>
            <person name="Pitluck S."/>
            <person name="Pagani I."/>
            <person name="Ivanova N."/>
            <person name="Mavromatis K."/>
            <person name="Mikhailova N."/>
            <person name="Huntemann M."/>
            <person name="Pati A."/>
            <person name="Chen A."/>
            <person name="Palaniappan K."/>
            <person name="Land M."/>
            <person name="Rohde M."/>
            <person name="Tindall B.J."/>
            <person name="Detter J.C."/>
            <person name="Goker M."/>
            <person name="Bristow J."/>
            <person name="Eisen J.A."/>
            <person name="Markowitz V."/>
            <person name="Hugenholtz P."/>
            <person name="Woyke T."/>
            <person name="Klenk H.P."/>
            <person name="Kyrpides N.C."/>
        </authorList>
    </citation>
    <scope>NUCLEOTIDE SEQUENCE</scope>
    <source>
        <strain evidence="12">ATCC 700263 / DSM 8902 / Z-7692</strain>
    </source>
</reference>
<comment type="catalytic activity">
    <reaction evidence="7 8">
        <text>UDP-N-acetyl-alpha-D-muramoyl-L-alanine + D-glutamate + ATP = UDP-N-acetyl-alpha-D-muramoyl-L-alanyl-D-glutamate + ADP + phosphate + H(+)</text>
        <dbReference type="Rhea" id="RHEA:16429"/>
        <dbReference type="ChEBI" id="CHEBI:15378"/>
        <dbReference type="ChEBI" id="CHEBI:29986"/>
        <dbReference type="ChEBI" id="CHEBI:30616"/>
        <dbReference type="ChEBI" id="CHEBI:43474"/>
        <dbReference type="ChEBI" id="CHEBI:83898"/>
        <dbReference type="ChEBI" id="CHEBI:83900"/>
        <dbReference type="ChEBI" id="CHEBI:456216"/>
        <dbReference type="EC" id="6.3.2.9"/>
    </reaction>
</comment>
<keyword evidence="7 8" id="KW-0961">Cell wall biogenesis/degradation</keyword>
<dbReference type="Proteomes" id="UP000007383">
    <property type="component" value="Chromosome"/>
</dbReference>
<dbReference type="GO" id="GO:0008764">
    <property type="term" value="F:UDP-N-acetylmuramoylalanine-D-glutamate ligase activity"/>
    <property type="evidence" value="ECO:0007669"/>
    <property type="project" value="UniProtKB-UniRule"/>
</dbReference>
<organism evidence="11 12">
    <name type="scientific">Spirochaeta africana (strain ATCC 700263 / DSM 8902 / Z-7692)</name>
    <dbReference type="NCBI Taxonomy" id="889378"/>
    <lineage>
        <taxon>Bacteria</taxon>
        <taxon>Pseudomonadati</taxon>
        <taxon>Spirochaetota</taxon>
        <taxon>Spirochaetia</taxon>
        <taxon>Spirochaetales</taxon>
        <taxon>Spirochaetaceae</taxon>
        <taxon>Spirochaeta</taxon>
    </lineage>
</organism>
<dbReference type="Pfam" id="PF02875">
    <property type="entry name" value="Mur_ligase_C"/>
    <property type="match status" value="1"/>
</dbReference>
<dbReference type="KEGG" id="sfc:Spiaf_1416"/>
<dbReference type="Pfam" id="PF08245">
    <property type="entry name" value="Mur_ligase_M"/>
    <property type="match status" value="1"/>
</dbReference>
<dbReference type="HAMAP" id="MF_00639">
    <property type="entry name" value="MurD"/>
    <property type="match status" value="1"/>
</dbReference>
<dbReference type="Gene3D" id="3.90.190.20">
    <property type="entry name" value="Mur ligase, C-terminal domain"/>
    <property type="match status" value="1"/>
</dbReference>
<evidence type="ECO:0000313" key="11">
    <source>
        <dbReference type="EMBL" id="AFG37479.1"/>
    </source>
</evidence>
<keyword evidence="7 8" id="KW-0131">Cell cycle</keyword>
<keyword evidence="4 7" id="KW-0436">Ligase</keyword>
<dbReference type="SUPFAM" id="SSF53244">
    <property type="entry name" value="MurD-like peptide ligases, peptide-binding domain"/>
    <property type="match status" value="1"/>
</dbReference>
<dbReference type="GO" id="GO:0005524">
    <property type="term" value="F:ATP binding"/>
    <property type="evidence" value="ECO:0007669"/>
    <property type="project" value="UniProtKB-UniRule"/>
</dbReference>
<dbReference type="AlphaFoldDB" id="H9UIY6"/>
<evidence type="ECO:0000256" key="3">
    <source>
        <dbReference type="ARBA" id="ARBA00022490"/>
    </source>
</evidence>
<gene>
    <name evidence="7" type="primary">murD</name>
    <name evidence="11" type="ordered locus">Spiaf_1416</name>
</gene>
<dbReference type="GO" id="GO:0051301">
    <property type="term" value="P:cell division"/>
    <property type="evidence" value="ECO:0007669"/>
    <property type="project" value="UniProtKB-KW"/>
</dbReference>
<dbReference type="PATRIC" id="fig|889378.3.peg.1407"/>
<dbReference type="UniPathway" id="UPA00219"/>
<dbReference type="EC" id="6.3.2.9" evidence="7 8"/>
<dbReference type="InterPro" id="IPR036615">
    <property type="entry name" value="Mur_ligase_C_dom_sf"/>
</dbReference>
<feature type="domain" description="Mur ligase central" evidence="10">
    <location>
        <begin position="113"/>
        <end position="247"/>
    </location>
</feature>
<keyword evidence="7 8" id="KW-0573">Peptidoglycan synthesis</keyword>
<proteinExistence type="inferred from homology"/>
<feature type="binding site" evidence="7">
    <location>
        <begin position="115"/>
        <end position="121"/>
    </location>
    <ligand>
        <name>ATP</name>
        <dbReference type="ChEBI" id="CHEBI:30616"/>
    </ligand>
</feature>
<keyword evidence="7 8" id="KW-0133">Cell shape</keyword>